<feature type="compositionally biased region" description="Basic and acidic residues" evidence="1">
    <location>
        <begin position="202"/>
        <end position="218"/>
    </location>
</feature>
<dbReference type="InterPro" id="IPR036322">
    <property type="entry name" value="WD40_repeat_dom_sf"/>
</dbReference>
<dbReference type="InterPro" id="IPR042505">
    <property type="entry name" value="DYNC2I1"/>
</dbReference>
<dbReference type="GO" id="GO:0005929">
    <property type="term" value="C:cilium"/>
    <property type="evidence" value="ECO:0007669"/>
    <property type="project" value="GOC"/>
</dbReference>
<feature type="compositionally biased region" description="Basic and acidic residues" evidence="1">
    <location>
        <begin position="307"/>
        <end position="325"/>
    </location>
</feature>
<feature type="compositionally biased region" description="Basic and acidic residues" evidence="1">
    <location>
        <begin position="452"/>
        <end position="474"/>
    </location>
</feature>
<feature type="compositionally biased region" description="Basic and acidic residues" evidence="1">
    <location>
        <begin position="516"/>
        <end position="526"/>
    </location>
</feature>
<protein>
    <submittedName>
        <fullName evidence="2">Uncharacterized protein</fullName>
    </submittedName>
</protein>
<dbReference type="GO" id="GO:0045504">
    <property type="term" value="F:dynein heavy chain binding"/>
    <property type="evidence" value="ECO:0007669"/>
    <property type="project" value="InterPro"/>
</dbReference>
<dbReference type="SUPFAM" id="SSF50978">
    <property type="entry name" value="WD40 repeat-like"/>
    <property type="match status" value="1"/>
</dbReference>
<dbReference type="GO" id="GO:0005868">
    <property type="term" value="C:cytoplasmic dynein complex"/>
    <property type="evidence" value="ECO:0007669"/>
    <property type="project" value="InterPro"/>
</dbReference>
<name>A0A7R8W2T0_9CRUS</name>
<dbReference type="EMBL" id="OB660085">
    <property type="protein sequence ID" value="CAD7222642.1"/>
    <property type="molecule type" value="Genomic_DNA"/>
</dbReference>
<feature type="compositionally biased region" description="Polar residues" evidence="1">
    <location>
        <begin position="417"/>
        <end position="426"/>
    </location>
</feature>
<sequence>MVYDFRKFQWDVIGHAVCNGKLKPVVGKPGYDDPKKRTPSKARAGAGARDGSVPGRKRTTSEGSNTGSKPKEAKPTGRSKLKADEAKATGRSKPKTDEAKPTGRSKPKPDEMKPTGRSKLKADEAKPTGRSKPKADETKATGRSKPKGVESKPTARTKPKADEARPTRRPKGDEAKGGKKPETSRTINVKSKTPQKAGSDGSRARKPEDSTRKEEGATPKKARSSSLAPSEPTDPMILPLASAKSHEAIASAEEPIPEPPPQEGEKEEVPPSPPPAPEEHHTDDDYEDDFEDYDSDFEELSDEGDTASDHEESGKETDAEGDAHRSPPTRTLSPAGHPSALDAGHPSALDAGHPSALDAGHPSALDAGHHNALDAGHHNGFDVDSVPRVIRRRLSKDDAPFDPKGDGEQWDELRPGTRSSTESGSAYSRREVPGSATYRRTGSSLSSSRASFTDDEKKLEAIRRAIEEENEKLSHVRSPLQSYPTSSFPPTPPVKGGSHDEEGGAISPPANEDEGGGAKRTVERKKSGYNFNSASKMKRTRGRNLSAAQEAKRRAMELADVIELEVTTIDLFHMPPSDYGDYIKAFGGKNKTQRSIQTNEDNQEAETQTLTAEEASAWTQKPISFALPTDPGQLESYVISREDFHGVGRDRGADVVLQRPEEEAQTLSTPVWQPPEDNLEPFGGKRDNQTGVNDFAQFVLVAGKVILSLLEERLRMASGTHGRSEHPDSEALDDLPFAHALFKLPLGGSPALADMEVERIQMSEHAKGGILVLHTFKSCGIGCRISVWSCVEPTSPLSVLDSPATPSALSSSASGLVFLGSQEGNLEVWNLEESLSLHKERFSAEEFATQAPSFTAGLTSFDPIVCIRCRSTAGDAQTKSTELCTLTEGGIVSFWLSVKTEPELPILNQEPGLAHWGKMLLTETRRLELKKHASSNAVFRALLLHPQERTRLLVAVSGDLQPTPADDEGSPVSSAVGGAIFEFSADSSTSSGESLAPIKAFRSSEEGLQPLSLDTFPFGHPYFLAGFSDGSVQLFHFSSTRPLTSWVCVPTGDIDQPMPPVTEVAWSRTRPCVFFARGDGPGGLHLWDLCRGDLSPCFSLAPVEATSVLALPGDDTSHLVFGSSDAELPTVYRLKPELTEVRGSPAFLEELDRFLHYVSIL</sequence>
<evidence type="ECO:0000256" key="1">
    <source>
        <dbReference type="SAM" id="MobiDB-lite"/>
    </source>
</evidence>
<dbReference type="Gene3D" id="2.130.10.10">
    <property type="entry name" value="YVTN repeat-like/Quinoprotein amine dehydrogenase"/>
    <property type="match status" value="1"/>
</dbReference>
<feature type="compositionally biased region" description="Basic and acidic residues" evidence="1">
    <location>
        <begin position="69"/>
        <end position="140"/>
    </location>
</feature>
<dbReference type="AlphaFoldDB" id="A0A7R8W2T0"/>
<organism evidence="2">
    <name type="scientific">Cyprideis torosa</name>
    <dbReference type="NCBI Taxonomy" id="163714"/>
    <lineage>
        <taxon>Eukaryota</taxon>
        <taxon>Metazoa</taxon>
        <taxon>Ecdysozoa</taxon>
        <taxon>Arthropoda</taxon>
        <taxon>Crustacea</taxon>
        <taxon>Oligostraca</taxon>
        <taxon>Ostracoda</taxon>
        <taxon>Podocopa</taxon>
        <taxon>Podocopida</taxon>
        <taxon>Cytherocopina</taxon>
        <taxon>Cytheroidea</taxon>
        <taxon>Cytherideidae</taxon>
        <taxon>Cyprideis</taxon>
    </lineage>
</organism>
<feature type="compositionally biased region" description="Basic and acidic residues" evidence="1">
    <location>
        <begin position="159"/>
        <end position="183"/>
    </location>
</feature>
<evidence type="ECO:0000313" key="2">
    <source>
        <dbReference type="EMBL" id="CAD7222642.1"/>
    </source>
</evidence>
<dbReference type="GO" id="GO:0042073">
    <property type="term" value="P:intraciliary transport"/>
    <property type="evidence" value="ECO:0007669"/>
    <property type="project" value="InterPro"/>
</dbReference>
<feature type="compositionally biased region" description="Acidic residues" evidence="1">
    <location>
        <begin position="284"/>
        <end position="306"/>
    </location>
</feature>
<dbReference type="PANTHER" id="PTHR16022">
    <property type="entry name" value="WD REPEAT DOMAIN 60"/>
    <property type="match status" value="1"/>
</dbReference>
<gene>
    <name evidence="2" type="ORF">CTOB1V02_LOCUS644</name>
</gene>
<reference evidence="2" key="1">
    <citation type="submission" date="2020-11" db="EMBL/GenBank/DDBJ databases">
        <authorList>
            <person name="Tran Van P."/>
        </authorList>
    </citation>
    <scope>NUCLEOTIDE SEQUENCE</scope>
</reference>
<dbReference type="OrthoDB" id="2162425at2759"/>
<accession>A0A7R8W2T0</accession>
<feature type="compositionally biased region" description="Basic and acidic residues" evidence="1">
    <location>
        <begin position="367"/>
        <end position="381"/>
    </location>
</feature>
<feature type="region of interest" description="Disordered" evidence="1">
    <location>
        <begin position="19"/>
        <end position="547"/>
    </location>
</feature>
<feature type="compositionally biased region" description="Basic and acidic residues" evidence="1">
    <location>
        <begin position="395"/>
        <end position="415"/>
    </location>
</feature>
<proteinExistence type="predicted"/>
<dbReference type="PANTHER" id="PTHR16022:SF0">
    <property type="entry name" value="CYTOPLASMIC DYNEIN 2 INTERMEDIATE CHAIN 1"/>
    <property type="match status" value="1"/>
</dbReference>
<dbReference type="GO" id="GO:0045503">
    <property type="term" value="F:dynein light chain binding"/>
    <property type="evidence" value="ECO:0007669"/>
    <property type="project" value="InterPro"/>
</dbReference>
<dbReference type="InterPro" id="IPR015943">
    <property type="entry name" value="WD40/YVTN_repeat-like_dom_sf"/>
</dbReference>
<feature type="compositionally biased region" description="Polar residues" evidence="1">
    <location>
        <begin position="184"/>
        <end position="196"/>
    </location>
</feature>